<dbReference type="EMBL" id="JAPMXC010000001">
    <property type="protein sequence ID" value="MCY0387335.1"/>
    <property type="molecule type" value="Genomic_DNA"/>
</dbReference>
<dbReference type="InterPro" id="IPR013481">
    <property type="entry name" value="NarM"/>
</dbReference>
<feature type="region of interest" description="Disordered" evidence="1">
    <location>
        <begin position="63"/>
        <end position="86"/>
    </location>
</feature>
<comment type="caution">
    <text evidence="2">The sequence shown here is derived from an EMBL/GenBank/DDBJ whole genome shotgun (WGS) entry which is preliminary data.</text>
</comment>
<keyword evidence="3" id="KW-1185">Reference proteome</keyword>
<feature type="compositionally biased region" description="Polar residues" evidence="1">
    <location>
        <begin position="77"/>
        <end position="86"/>
    </location>
</feature>
<reference evidence="2" key="1">
    <citation type="submission" date="2022-11" db="EMBL/GenBank/DDBJ databases">
        <title>Robbsia betulipollinis sp. nov., isolated from pollen of birch (Betula pendula).</title>
        <authorList>
            <person name="Shi H."/>
            <person name="Ambika Manirajan B."/>
            <person name="Ratering S."/>
            <person name="Geissler-Plaum R."/>
            <person name="Schnell S."/>
        </authorList>
    </citation>
    <scope>NUCLEOTIDE SEQUENCE</scope>
    <source>
        <strain evidence="2">Bb-Pol-6</strain>
    </source>
</reference>
<evidence type="ECO:0000313" key="2">
    <source>
        <dbReference type="EMBL" id="MCY0387335.1"/>
    </source>
</evidence>
<organism evidence="2 3">
    <name type="scientific">Robbsia betulipollinis</name>
    <dbReference type="NCBI Taxonomy" id="2981849"/>
    <lineage>
        <taxon>Bacteria</taxon>
        <taxon>Pseudomonadati</taxon>
        <taxon>Pseudomonadota</taxon>
        <taxon>Betaproteobacteria</taxon>
        <taxon>Burkholderiales</taxon>
        <taxon>Burkholderiaceae</taxon>
        <taxon>Robbsia</taxon>
    </lineage>
</organism>
<protein>
    <submittedName>
        <fullName evidence="2">Uncharacterized protein</fullName>
    </submittedName>
</protein>
<evidence type="ECO:0000256" key="1">
    <source>
        <dbReference type="SAM" id="MobiDB-lite"/>
    </source>
</evidence>
<dbReference type="Proteomes" id="UP001082899">
    <property type="component" value="Unassembled WGS sequence"/>
</dbReference>
<sequence length="185" mass="19987">MTRQDRPQLFDFEVPSSENLSYIPLSVRFHLDRSGQRISLDDWQRLPYDARVTLASYAVEEGPGGGALGGTDGVARTRTSPSTVQQSSEADFAALLRAWMLEHVGRPPETGAPPASLPGDDRAALPASVAAQCALAGLDVPGDDAWAALSRFQRYALAKLSRKATLNHDFVPAMTEFRLVHGQAV</sequence>
<evidence type="ECO:0000313" key="3">
    <source>
        <dbReference type="Proteomes" id="UP001082899"/>
    </source>
</evidence>
<gene>
    <name evidence="2" type="ORF">OVY01_08825</name>
</gene>
<dbReference type="RefSeq" id="WP_267847083.1">
    <property type="nucleotide sequence ID" value="NZ_JAPMXC010000001.1"/>
</dbReference>
<proteinExistence type="predicted"/>
<name>A0ABT3ZN23_9BURK</name>
<feature type="compositionally biased region" description="Gly residues" evidence="1">
    <location>
        <begin position="63"/>
        <end position="72"/>
    </location>
</feature>
<dbReference type="Pfam" id="PF09655">
    <property type="entry name" value="Nitr_red_assoc"/>
    <property type="match status" value="2"/>
</dbReference>
<accession>A0ABT3ZN23</accession>